<proteinExistence type="predicted"/>
<dbReference type="AlphaFoldDB" id="A0AAW1PTV3"/>
<evidence type="ECO:0000256" key="1">
    <source>
        <dbReference type="SAM" id="MobiDB-lite"/>
    </source>
</evidence>
<dbReference type="Pfam" id="PF07707">
    <property type="entry name" value="BACK"/>
    <property type="match status" value="1"/>
</dbReference>
<feature type="domain" description="BACK" evidence="2">
    <location>
        <begin position="237"/>
        <end position="301"/>
    </location>
</feature>
<gene>
    <name evidence="3" type="ORF">WJX72_011653</name>
</gene>
<feature type="region of interest" description="Disordered" evidence="1">
    <location>
        <begin position="53"/>
        <end position="74"/>
    </location>
</feature>
<dbReference type="PANTHER" id="PTHR46336:SF3">
    <property type="entry name" value="BTB_POZ DOMAIN-CONTAINING PROTEIN POB1"/>
    <property type="match status" value="1"/>
</dbReference>
<organism evidence="3 4">
    <name type="scientific">[Myrmecia] bisecta</name>
    <dbReference type="NCBI Taxonomy" id="41462"/>
    <lineage>
        <taxon>Eukaryota</taxon>
        <taxon>Viridiplantae</taxon>
        <taxon>Chlorophyta</taxon>
        <taxon>core chlorophytes</taxon>
        <taxon>Trebouxiophyceae</taxon>
        <taxon>Trebouxiales</taxon>
        <taxon>Trebouxiaceae</taxon>
        <taxon>Myrmecia</taxon>
    </lineage>
</organism>
<feature type="compositionally biased region" description="Basic and acidic residues" evidence="1">
    <location>
        <begin position="60"/>
        <end position="74"/>
    </location>
</feature>
<evidence type="ECO:0000313" key="3">
    <source>
        <dbReference type="EMBL" id="KAK9813265.1"/>
    </source>
</evidence>
<dbReference type="Proteomes" id="UP001489004">
    <property type="component" value="Unassembled WGS sequence"/>
</dbReference>
<accession>A0AAW1PTV3</accession>
<keyword evidence="4" id="KW-1185">Reference proteome</keyword>
<evidence type="ECO:0000313" key="4">
    <source>
        <dbReference type="Proteomes" id="UP001489004"/>
    </source>
</evidence>
<dbReference type="InterPro" id="IPR011705">
    <property type="entry name" value="BACK"/>
</dbReference>
<reference evidence="3 4" key="1">
    <citation type="journal article" date="2024" name="Nat. Commun.">
        <title>Phylogenomics reveals the evolutionary origins of lichenization in chlorophyte algae.</title>
        <authorList>
            <person name="Puginier C."/>
            <person name="Libourel C."/>
            <person name="Otte J."/>
            <person name="Skaloud P."/>
            <person name="Haon M."/>
            <person name="Grisel S."/>
            <person name="Petersen M."/>
            <person name="Berrin J.G."/>
            <person name="Delaux P.M."/>
            <person name="Dal Grande F."/>
            <person name="Keller J."/>
        </authorList>
    </citation>
    <scope>NUCLEOTIDE SEQUENCE [LARGE SCALE GENOMIC DNA]</scope>
    <source>
        <strain evidence="3 4">SAG 2043</strain>
    </source>
</reference>
<name>A0AAW1PTV3_9CHLO</name>
<comment type="caution">
    <text evidence="3">The sequence shown here is derived from an EMBL/GenBank/DDBJ whole genome shotgun (WGS) entry which is preliminary data.</text>
</comment>
<protein>
    <recommendedName>
        <fullName evidence="2">BACK domain-containing protein</fullName>
    </recommendedName>
</protein>
<evidence type="ECO:0000259" key="2">
    <source>
        <dbReference type="Pfam" id="PF07707"/>
    </source>
</evidence>
<sequence length="512" mass="55195">MPDESPAATPIAPPKAVARAFGSFSNNSNPNISDRLLVVCYAKPEQAEQVDASQLLGEGCKPETESAQGHDDAGREPLLAEEAEPAPLQTIAEEADADLPSPKRVRFGLPQPGRLPRRPSAADGFTVAYELWVSGATLAGASEWFRDAAGFGVGVAEAELLQLLLLAGQYAVEGCVTACAQLLDSPDLSLETALHICVLANDQDHGDSLKSLSAAANARIMAKFGDFDAIFHDYELEGAFLDLPFAAIKMLVDQDNLQVEHENTVFSAVMAWMAHNDGTAAQLAACHLRYAWMTTSYLQGVVFKEQLFKDVPNHEARIRAALVFKSANPAVRRNIRGPGSSPRQHYTKVLHIDLKRGIKVSVATLTALLAGTTSPAHKHRLRLGGYLWLLTLQSIKDDTLYVQLQCVVFHALECQLKGSNGHAVHPGLPVVAAVELTVDKSGLSERYRIPLRLYGLDKRQFGGGHQFGFAKLPAQPAGGAGLQSYIDRCTAAGYIDGGHLTFHIQVIMPIAQ</sequence>
<dbReference type="EMBL" id="JALJOR010000008">
    <property type="protein sequence ID" value="KAK9813265.1"/>
    <property type="molecule type" value="Genomic_DNA"/>
</dbReference>
<dbReference type="Gene3D" id="1.25.40.420">
    <property type="match status" value="1"/>
</dbReference>
<dbReference type="PANTHER" id="PTHR46336">
    <property type="entry name" value="OS02G0260700 PROTEIN"/>
    <property type="match status" value="1"/>
</dbReference>
<dbReference type="InterPro" id="IPR045890">
    <property type="entry name" value="POB1-like"/>
</dbReference>